<organism evidence="2 3">
    <name type="scientific">Corynebacterium rouxii</name>
    <dbReference type="NCBI Taxonomy" id="2719119"/>
    <lineage>
        <taxon>Bacteria</taxon>
        <taxon>Bacillati</taxon>
        <taxon>Actinomycetota</taxon>
        <taxon>Actinomycetes</taxon>
        <taxon>Mycobacteriales</taxon>
        <taxon>Corynebacteriaceae</taxon>
        <taxon>Corynebacterium</taxon>
    </lineage>
</organism>
<feature type="region of interest" description="Disordered" evidence="1">
    <location>
        <begin position="44"/>
        <end position="67"/>
    </location>
</feature>
<dbReference type="KEGG" id="crf:FRC0190_01864"/>
<sequence>MPRSTEHYGLPYPLESDTIRSLPGILQQLSTRIAAVLGEIEEKAQKASSNTNEARRSAKAAEEAAASVPKLPDGINEMLKAWGNLGKKGDPIIYPLMERIAALEGIATPTLKDNQVQVDFTEETPKIVAGDTSIIKLIKKPYVRLSAGTYRASADVLTNRAELFRAGETFQGEKYVKFGNYDMQVLIFTRLS</sequence>
<evidence type="ECO:0000313" key="2">
    <source>
        <dbReference type="EMBL" id="VZH85932.1"/>
    </source>
</evidence>
<proteinExistence type="predicted"/>
<dbReference type="EMBL" id="LR738855">
    <property type="protein sequence ID" value="VZH85932.1"/>
    <property type="molecule type" value="Genomic_DNA"/>
</dbReference>
<reference evidence="2 3" key="1">
    <citation type="submission" date="2019-11" db="EMBL/GenBank/DDBJ databases">
        <authorList>
            <person name="Brisse S."/>
        </authorList>
    </citation>
    <scope>NUCLEOTIDE SEQUENCE [LARGE SCALE GENOMIC DNA]</scope>
    <source>
        <strain evidence="2">FRC0190</strain>
    </source>
</reference>
<protein>
    <submittedName>
        <fullName evidence="2">Uncharacterized protein</fullName>
    </submittedName>
</protein>
<dbReference type="Proteomes" id="UP000423525">
    <property type="component" value="Chromosome"/>
</dbReference>
<evidence type="ECO:0000313" key="3">
    <source>
        <dbReference type="Proteomes" id="UP000423525"/>
    </source>
</evidence>
<evidence type="ECO:0000256" key="1">
    <source>
        <dbReference type="SAM" id="MobiDB-lite"/>
    </source>
</evidence>
<accession>A0A6I8MIH8</accession>
<name>A0A6I8MIH8_9CORY</name>
<dbReference type="RefSeq" id="WP_155873827.1">
    <property type="nucleotide sequence ID" value="NZ_CP168248.1"/>
</dbReference>
<feature type="compositionally biased region" description="Basic and acidic residues" evidence="1">
    <location>
        <begin position="53"/>
        <end position="62"/>
    </location>
</feature>
<dbReference type="AlphaFoldDB" id="A0A6I8MIH8"/>
<gene>
    <name evidence="2" type="ORF">FRC0190_01864</name>
</gene>